<evidence type="ECO:0000313" key="2">
    <source>
        <dbReference type="EMBL" id="SNB82200.1"/>
    </source>
</evidence>
<protein>
    <recommendedName>
        <fullName evidence="4">IrrE N-terminal-like domain-containing protein</fullName>
    </recommendedName>
</protein>
<dbReference type="RefSeq" id="WP_085815575.1">
    <property type="nucleotide sequence ID" value="NZ_CP123448.1"/>
</dbReference>
<dbReference type="EMBL" id="FXUV02000064">
    <property type="protein sequence ID" value="SNB82200.1"/>
    <property type="molecule type" value="Genomic_DNA"/>
</dbReference>
<reference evidence="1" key="1">
    <citation type="submission" date="2017-05" db="EMBL/GenBank/DDBJ databases">
        <authorList>
            <person name="Song R."/>
            <person name="Chenine A.L."/>
            <person name="Ruprecht R.M."/>
        </authorList>
    </citation>
    <scope>NUCLEOTIDE SEQUENCE</scope>
    <source>
        <strain evidence="1">Kingella_eburonensis</strain>
    </source>
</reference>
<dbReference type="Proteomes" id="UP000215450">
    <property type="component" value="Unassembled WGS sequence"/>
</dbReference>
<keyword evidence="3" id="KW-1185">Reference proteome</keyword>
<evidence type="ECO:0008006" key="4">
    <source>
        <dbReference type="Google" id="ProtNLM"/>
    </source>
</evidence>
<name>A0A238TFU2_9NEIS</name>
<dbReference type="STRING" id="1522312.GCA_900177895_01395"/>
<evidence type="ECO:0000313" key="1">
    <source>
        <dbReference type="EMBL" id="SMQ13356.1"/>
    </source>
</evidence>
<dbReference type="AlphaFoldDB" id="A0A238TFU2"/>
<evidence type="ECO:0000313" key="3">
    <source>
        <dbReference type="Proteomes" id="UP000215450"/>
    </source>
</evidence>
<accession>A0A238TFU2</accession>
<reference evidence="2 3" key="2">
    <citation type="submission" date="2017-06" db="EMBL/GenBank/DDBJ databases">
        <authorList>
            <person name="Kim H.J."/>
            <person name="Triplett B.A."/>
        </authorList>
    </citation>
    <scope>NUCLEOTIDE SEQUENCE [LARGE SCALE GENOMIC DNA]</scope>
    <source>
        <strain evidence="2">Kingella_eburonensis</strain>
    </source>
</reference>
<proteinExistence type="predicted"/>
<gene>
    <name evidence="1" type="ORF">KEBURONENSIS_02022</name>
    <name evidence="2" type="ORF">KEBURONENSIS_02030</name>
</gene>
<dbReference type="EMBL" id="FXUV01000060">
    <property type="protein sequence ID" value="SMQ13356.1"/>
    <property type="molecule type" value="Genomic_DNA"/>
</dbReference>
<dbReference type="GeneID" id="83625492"/>
<sequence>MSFQYLFRQMHGYRVLPMANDEIERVAMRTAKVLGFTRQNRKKPAVILEQLSRVVTLDVLSDNEWEEVTLNLTKGHFSPADMTIRVPERTYHAACLGEHDALEIILHELGHMVLMHQSLLHKADKLLAQCEDPEWQADTFAEIILMGMGYNTKQLSFDFNEKRLDML</sequence>
<organism evidence="2 3">
    <name type="scientific">Kingella negevensis</name>
    <dbReference type="NCBI Taxonomy" id="1522312"/>
    <lineage>
        <taxon>Bacteria</taxon>
        <taxon>Pseudomonadati</taxon>
        <taxon>Pseudomonadota</taxon>
        <taxon>Betaproteobacteria</taxon>
        <taxon>Neisseriales</taxon>
        <taxon>Neisseriaceae</taxon>
        <taxon>Kingella</taxon>
    </lineage>
</organism>